<organism evidence="8 9">
    <name type="scientific">Pedobacter psychrodurus</name>
    <dbReference type="NCBI Taxonomy" id="2530456"/>
    <lineage>
        <taxon>Bacteria</taxon>
        <taxon>Pseudomonadati</taxon>
        <taxon>Bacteroidota</taxon>
        <taxon>Sphingobacteriia</taxon>
        <taxon>Sphingobacteriales</taxon>
        <taxon>Sphingobacteriaceae</taxon>
        <taxon>Pedobacter</taxon>
    </lineage>
</organism>
<evidence type="ECO:0000256" key="2">
    <source>
        <dbReference type="ARBA" id="ARBA00023015"/>
    </source>
</evidence>
<dbReference type="RefSeq" id="WP_131527754.1">
    <property type="nucleotide sequence ID" value="NZ_SJSO01000003.1"/>
</dbReference>
<feature type="domain" description="HTH araC/xylS-type" evidence="6">
    <location>
        <begin position="151"/>
        <end position="250"/>
    </location>
</feature>
<dbReference type="EMBL" id="SJSO01000003">
    <property type="protein sequence ID" value="TCD28668.1"/>
    <property type="molecule type" value="Genomic_DNA"/>
</dbReference>
<accession>A0A4R0Q4P9</accession>
<dbReference type="Gene3D" id="3.40.50.2300">
    <property type="match status" value="1"/>
</dbReference>
<dbReference type="SUPFAM" id="SSF46689">
    <property type="entry name" value="Homeodomain-like"/>
    <property type="match status" value="1"/>
</dbReference>
<dbReference type="AlphaFoldDB" id="A0A4R0Q4P9"/>
<dbReference type="PROSITE" id="PS00041">
    <property type="entry name" value="HTH_ARAC_FAMILY_1"/>
    <property type="match status" value="1"/>
</dbReference>
<dbReference type="Gene3D" id="1.10.10.60">
    <property type="entry name" value="Homeodomain-like"/>
    <property type="match status" value="1"/>
</dbReference>
<evidence type="ECO:0000259" key="6">
    <source>
        <dbReference type="PROSITE" id="PS01124"/>
    </source>
</evidence>
<protein>
    <submittedName>
        <fullName evidence="8">Response regulator transcription factor</fullName>
    </submittedName>
</protein>
<dbReference type="SUPFAM" id="SSF52172">
    <property type="entry name" value="CheY-like"/>
    <property type="match status" value="1"/>
</dbReference>
<dbReference type="PROSITE" id="PS50110">
    <property type="entry name" value="RESPONSE_REGULATORY"/>
    <property type="match status" value="1"/>
</dbReference>
<dbReference type="InterPro" id="IPR001789">
    <property type="entry name" value="Sig_transdc_resp-reg_receiver"/>
</dbReference>
<feature type="modified residue" description="4-aspartylphosphate" evidence="5">
    <location>
        <position position="52"/>
    </location>
</feature>
<dbReference type="SMART" id="SM00342">
    <property type="entry name" value="HTH_ARAC"/>
    <property type="match status" value="1"/>
</dbReference>
<dbReference type="InterPro" id="IPR018062">
    <property type="entry name" value="HTH_AraC-typ_CS"/>
</dbReference>
<dbReference type="Proteomes" id="UP000293925">
    <property type="component" value="Unassembled WGS sequence"/>
</dbReference>
<keyword evidence="3" id="KW-0238">DNA-binding</keyword>
<dbReference type="SMART" id="SM00448">
    <property type="entry name" value="REC"/>
    <property type="match status" value="1"/>
</dbReference>
<evidence type="ECO:0000256" key="1">
    <source>
        <dbReference type="ARBA" id="ARBA00022553"/>
    </source>
</evidence>
<evidence type="ECO:0000256" key="4">
    <source>
        <dbReference type="ARBA" id="ARBA00023163"/>
    </source>
</evidence>
<evidence type="ECO:0000256" key="3">
    <source>
        <dbReference type="ARBA" id="ARBA00023125"/>
    </source>
</evidence>
<dbReference type="Pfam" id="PF00072">
    <property type="entry name" value="Response_reg"/>
    <property type="match status" value="1"/>
</dbReference>
<dbReference type="GO" id="GO:0000155">
    <property type="term" value="F:phosphorelay sensor kinase activity"/>
    <property type="evidence" value="ECO:0007669"/>
    <property type="project" value="TreeGrafter"/>
</dbReference>
<dbReference type="OrthoDB" id="9809670at2"/>
<keyword evidence="2" id="KW-0805">Transcription regulation</keyword>
<dbReference type="PANTHER" id="PTHR43547">
    <property type="entry name" value="TWO-COMPONENT HISTIDINE KINASE"/>
    <property type="match status" value="1"/>
</dbReference>
<keyword evidence="4" id="KW-0804">Transcription</keyword>
<dbReference type="PROSITE" id="PS01124">
    <property type="entry name" value="HTH_ARAC_FAMILY_2"/>
    <property type="match status" value="1"/>
</dbReference>
<reference evidence="8 9" key="1">
    <citation type="submission" date="2019-02" db="EMBL/GenBank/DDBJ databases">
        <title>Pedobacter sp. RP-3-21 sp. nov., isolated from Arctic soil.</title>
        <authorList>
            <person name="Dahal R.H."/>
        </authorList>
    </citation>
    <scope>NUCLEOTIDE SEQUENCE [LARGE SCALE GENOMIC DNA]</scope>
    <source>
        <strain evidence="8 9">RP-3-21</strain>
    </source>
</reference>
<dbReference type="Pfam" id="PF12833">
    <property type="entry name" value="HTH_18"/>
    <property type="match status" value="1"/>
</dbReference>
<name>A0A4R0Q4P9_9SPHI</name>
<evidence type="ECO:0000256" key="5">
    <source>
        <dbReference type="PROSITE-ProRule" id="PRU00169"/>
    </source>
</evidence>
<sequence length="266" mass="30084">MNNSILVIDDHLDLLTLIEDILSCDYKVYLAQNAEKAKLMLDQEVVHLIISDVMMPGMDGFELCRMIKSNVAYCHIPIILLTSMSGIRAHIKGLENGADAYVSKPFAEELLKMQVASLLLNRSKIKDHLASAPFADARVMAHSKSDEIFLMKLNEFIKKNIRNPNLDMLTLAEHMFMSRPTFYRKVKALSSLTPKELIDITRLKTAAFLISENCYTLHEISIMVGYSSQSLFSRNFQKYFKMSALEYIGSLPKADRTCGDETTGDD</sequence>
<keyword evidence="9" id="KW-1185">Reference proteome</keyword>
<proteinExistence type="predicted"/>
<dbReference type="InterPro" id="IPR009057">
    <property type="entry name" value="Homeodomain-like_sf"/>
</dbReference>
<feature type="domain" description="Response regulatory" evidence="7">
    <location>
        <begin position="4"/>
        <end position="119"/>
    </location>
</feature>
<dbReference type="GO" id="GO:0003700">
    <property type="term" value="F:DNA-binding transcription factor activity"/>
    <property type="evidence" value="ECO:0007669"/>
    <property type="project" value="InterPro"/>
</dbReference>
<dbReference type="InterPro" id="IPR018060">
    <property type="entry name" value="HTH_AraC"/>
</dbReference>
<evidence type="ECO:0000259" key="7">
    <source>
        <dbReference type="PROSITE" id="PS50110"/>
    </source>
</evidence>
<dbReference type="InterPro" id="IPR011006">
    <property type="entry name" value="CheY-like_superfamily"/>
</dbReference>
<gene>
    <name evidence="8" type="ORF">EZ456_04585</name>
</gene>
<comment type="caution">
    <text evidence="8">The sequence shown here is derived from an EMBL/GenBank/DDBJ whole genome shotgun (WGS) entry which is preliminary data.</text>
</comment>
<evidence type="ECO:0000313" key="9">
    <source>
        <dbReference type="Proteomes" id="UP000293925"/>
    </source>
</evidence>
<keyword evidence="1 5" id="KW-0597">Phosphoprotein</keyword>
<evidence type="ECO:0000313" key="8">
    <source>
        <dbReference type="EMBL" id="TCD28668.1"/>
    </source>
</evidence>
<dbReference type="GO" id="GO:0043565">
    <property type="term" value="F:sequence-specific DNA binding"/>
    <property type="evidence" value="ECO:0007669"/>
    <property type="project" value="InterPro"/>
</dbReference>
<dbReference type="PANTHER" id="PTHR43547:SF2">
    <property type="entry name" value="HYBRID SIGNAL TRANSDUCTION HISTIDINE KINASE C"/>
    <property type="match status" value="1"/>
</dbReference>